<protein>
    <submittedName>
        <fullName evidence="1">Uncharacterized protein</fullName>
    </submittedName>
</protein>
<keyword evidence="2" id="KW-1185">Reference proteome</keyword>
<organism evidence="1 2">
    <name type="scientific">Candidatus Nitrospira nitrosa</name>
    <dbReference type="NCBI Taxonomy" id="1742972"/>
    <lineage>
        <taxon>Bacteria</taxon>
        <taxon>Pseudomonadati</taxon>
        <taxon>Nitrospirota</taxon>
        <taxon>Nitrospiria</taxon>
        <taxon>Nitrospirales</taxon>
        <taxon>Nitrospiraceae</taxon>
        <taxon>Nitrospira</taxon>
    </lineage>
</organism>
<proteinExistence type="predicted"/>
<name>A0A0S4LJ62_9BACT</name>
<dbReference type="RefSeq" id="WP_176698004.1">
    <property type="nucleotide sequence ID" value="NZ_CZQA01000008.1"/>
</dbReference>
<reference evidence="1 2" key="1">
    <citation type="submission" date="2015-10" db="EMBL/GenBank/DDBJ databases">
        <authorList>
            <person name="Gilbert D.G."/>
        </authorList>
    </citation>
    <scope>NUCLEOTIDE SEQUENCE [LARGE SCALE GENOMIC DNA]</scope>
    <source>
        <strain evidence="1">COMA1</strain>
    </source>
</reference>
<accession>A0A0S4LJ62</accession>
<sequence length="47" mass="5081">MMMPKDLAGLGCRRIVSRRGGLSGLDLPPLHAPQYNAPFLLCGEKEA</sequence>
<evidence type="ECO:0000313" key="1">
    <source>
        <dbReference type="EMBL" id="CUS36036.1"/>
    </source>
</evidence>
<dbReference type="Proteomes" id="UP000199032">
    <property type="component" value="Unassembled WGS sequence"/>
</dbReference>
<dbReference type="EMBL" id="CZQA01000008">
    <property type="protein sequence ID" value="CUS36036.1"/>
    <property type="molecule type" value="Genomic_DNA"/>
</dbReference>
<evidence type="ECO:0000313" key="2">
    <source>
        <dbReference type="Proteomes" id="UP000199032"/>
    </source>
</evidence>
<dbReference type="AlphaFoldDB" id="A0A0S4LJ62"/>
<gene>
    <name evidence="1" type="ORF">COMA1_20606</name>
</gene>